<evidence type="ECO:0000313" key="2">
    <source>
        <dbReference type="Proteomes" id="UP001500610"/>
    </source>
</evidence>
<proteinExistence type="predicted"/>
<reference evidence="2" key="1">
    <citation type="journal article" date="2019" name="Int. J. Syst. Evol. Microbiol.">
        <title>The Global Catalogue of Microorganisms (GCM) 10K type strain sequencing project: providing services to taxonomists for standard genome sequencing and annotation.</title>
        <authorList>
            <consortium name="The Broad Institute Genomics Platform"/>
            <consortium name="The Broad Institute Genome Sequencing Center for Infectious Disease"/>
            <person name="Wu L."/>
            <person name="Ma J."/>
        </authorList>
    </citation>
    <scope>NUCLEOTIDE SEQUENCE [LARGE SCALE GENOMIC DNA]</scope>
    <source>
        <strain evidence="2">JCM 17657</strain>
    </source>
</reference>
<dbReference type="InterPro" id="IPR001753">
    <property type="entry name" value="Enoyl-CoA_hydra/iso"/>
</dbReference>
<dbReference type="Gene3D" id="3.90.226.10">
    <property type="entry name" value="2-enoyl-CoA Hydratase, Chain A, domain 1"/>
    <property type="match status" value="1"/>
</dbReference>
<dbReference type="Pfam" id="PF00378">
    <property type="entry name" value="ECH_1"/>
    <property type="match status" value="1"/>
</dbReference>
<dbReference type="Proteomes" id="UP001500610">
    <property type="component" value="Unassembled WGS sequence"/>
</dbReference>
<sequence length="275" mass="29137">MHQAPEMETIDLRVEDGIGILSLNRPRVRNAIDGQMRADLRAAVDHVAADQSIRALVLTGAGSAFCAGGDIRGMQERLDQGAAAGEIGWRRQRGLHETLGKLYHLDRPTVAAVNGPATGLGLDLALTCDFVWMADTATVAASFIKRGLVPDGGGLFHLPRRVGVAAAKELVYSGRAVAAEEALALGLADRALPSADLLDAAVAWLRELGRLPRTAQALAKSVLNRSMELSLEEVNTLGSQAQAFCYGSAEHQDSVRAFLADRARAAAAKAQKART</sequence>
<comment type="caution">
    <text evidence="1">The sequence shown here is derived from an EMBL/GenBank/DDBJ whole genome shotgun (WGS) entry which is preliminary data.</text>
</comment>
<dbReference type="PANTHER" id="PTHR11941:SF54">
    <property type="entry name" value="ENOYL-COA HYDRATASE, MITOCHONDRIAL"/>
    <property type="match status" value="1"/>
</dbReference>
<name>A0ABP9INP6_9ACTN</name>
<organism evidence="1 2">
    <name type="scientific">Streptomyces hyderabadensis</name>
    <dbReference type="NCBI Taxonomy" id="598549"/>
    <lineage>
        <taxon>Bacteria</taxon>
        <taxon>Bacillati</taxon>
        <taxon>Actinomycetota</taxon>
        <taxon>Actinomycetes</taxon>
        <taxon>Kitasatosporales</taxon>
        <taxon>Streptomycetaceae</taxon>
        <taxon>Streptomyces</taxon>
    </lineage>
</organism>
<dbReference type="EMBL" id="BAABIV010000028">
    <property type="protein sequence ID" value="GAA5003838.1"/>
    <property type="molecule type" value="Genomic_DNA"/>
</dbReference>
<accession>A0ABP9INP6</accession>
<dbReference type="CDD" id="cd06558">
    <property type="entry name" value="crotonase-like"/>
    <property type="match status" value="1"/>
</dbReference>
<dbReference type="PANTHER" id="PTHR11941">
    <property type="entry name" value="ENOYL-COA HYDRATASE-RELATED"/>
    <property type="match status" value="1"/>
</dbReference>
<keyword evidence="2" id="KW-1185">Reference proteome</keyword>
<protein>
    <submittedName>
        <fullName evidence="1">Enoyl-CoA hydratase/isomerase family protein</fullName>
    </submittedName>
</protein>
<evidence type="ECO:0000313" key="1">
    <source>
        <dbReference type="EMBL" id="GAA5003838.1"/>
    </source>
</evidence>
<gene>
    <name evidence="1" type="ORF">GCM10023257_56140</name>
</gene>
<dbReference type="SUPFAM" id="SSF52096">
    <property type="entry name" value="ClpP/crotonase"/>
    <property type="match status" value="1"/>
</dbReference>
<dbReference type="InterPro" id="IPR029045">
    <property type="entry name" value="ClpP/crotonase-like_dom_sf"/>
</dbReference>
<dbReference type="RefSeq" id="WP_226026914.1">
    <property type="nucleotide sequence ID" value="NZ_BAABIV010000028.1"/>
</dbReference>